<name>A0ABQ9VFB5_SAGOE</name>
<sequence>MTRNSEDNVDDIEASEKAVKLFCGRGNEGLGCVEGMERSQQTCVGFFTAGPLDKIEYQLSAFSNVLE</sequence>
<accession>A0ABQ9VFB5</accession>
<evidence type="ECO:0000313" key="2">
    <source>
        <dbReference type="Proteomes" id="UP001266305"/>
    </source>
</evidence>
<organism evidence="1 2">
    <name type="scientific">Saguinus oedipus</name>
    <name type="common">Cotton-top tamarin</name>
    <name type="synonym">Oedipomidas oedipus</name>
    <dbReference type="NCBI Taxonomy" id="9490"/>
    <lineage>
        <taxon>Eukaryota</taxon>
        <taxon>Metazoa</taxon>
        <taxon>Chordata</taxon>
        <taxon>Craniata</taxon>
        <taxon>Vertebrata</taxon>
        <taxon>Euteleostomi</taxon>
        <taxon>Mammalia</taxon>
        <taxon>Eutheria</taxon>
        <taxon>Euarchontoglires</taxon>
        <taxon>Primates</taxon>
        <taxon>Haplorrhini</taxon>
        <taxon>Platyrrhini</taxon>
        <taxon>Cebidae</taxon>
        <taxon>Callitrichinae</taxon>
        <taxon>Saguinus</taxon>
    </lineage>
</organism>
<evidence type="ECO:0000313" key="1">
    <source>
        <dbReference type="EMBL" id="KAK2107574.1"/>
    </source>
</evidence>
<proteinExistence type="predicted"/>
<protein>
    <submittedName>
        <fullName evidence="1">Uncharacterized protein</fullName>
    </submittedName>
</protein>
<keyword evidence="2" id="KW-1185">Reference proteome</keyword>
<feature type="non-terminal residue" evidence="1">
    <location>
        <position position="67"/>
    </location>
</feature>
<dbReference type="Proteomes" id="UP001266305">
    <property type="component" value="Unassembled WGS sequence"/>
</dbReference>
<reference evidence="1 2" key="1">
    <citation type="submission" date="2023-05" db="EMBL/GenBank/DDBJ databases">
        <title>B98-5 Cell Line De Novo Hybrid Assembly: An Optical Mapping Approach.</title>
        <authorList>
            <person name="Kananen K."/>
            <person name="Auerbach J.A."/>
            <person name="Kautto E."/>
            <person name="Blachly J.S."/>
        </authorList>
    </citation>
    <scope>NUCLEOTIDE SEQUENCE [LARGE SCALE GENOMIC DNA]</scope>
    <source>
        <strain evidence="1">B95-8</strain>
        <tissue evidence="1">Cell line</tissue>
    </source>
</reference>
<dbReference type="EMBL" id="JASSZA010000006">
    <property type="protein sequence ID" value="KAK2107574.1"/>
    <property type="molecule type" value="Genomic_DNA"/>
</dbReference>
<comment type="caution">
    <text evidence="1">The sequence shown here is derived from an EMBL/GenBank/DDBJ whole genome shotgun (WGS) entry which is preliminary data.</text>
</comment>
<gene>
    <name evidence="1" type="ORF">P7K49_012739</name>
</gene>